<dbReference type="Gene3D" id="3.20.20.70">
    <property type="entry name" value="Aldolase class I"/>
    <property type="match status" value="1"/>
</dbReference>
<name>A0A369CAM8_9GAMM</name>
<dbReference type="InterPro" id="IPR006062">
    <property type="entry name" value="His_biosynth"/>
</dbReference>
<reference evidence="6 7" key="1">
    <citation type="submission" date="2018-07" db="EMBL/GenBank/DDBJ databases">
        <title>Genomic Encyclopedia of Type Strains, Phase IV (KMG-IV): sequencing the most valuable type-strain genomes for metagenomic binning, comparative biology and taxonomic classification.</title>
        <authorList>
            <person name="Goeker M."/>
        </authorList>
    </citation>
    <scope>NUCLEOTIDE SEQUENCE [LARGE SCALE GENOMIC DNA]</scope>
    <source>
        <strain evidence="6 7">DSM 26407</strain>
    </source>
</reference>
<dbReference type="GO" id="GO:0000105">
    <property type="term" value="P:L-histidine biosynthetic process"/>
    <property type="evidence" value="ECO:0007669"/>
    <property type="project" value="UniProtKB-KW"/>
</dbReference>
<dbReference type="EMBL" id="QPJY01000005">
    <property type="protein sequence ID" value="RCX30228.1"/>
    <property type="molecule type" value="Genomic_DNA"/>
</dbReference>
<comment type="pathway">
    <text evidence="4">Amino-acid biosynthesis.</text>
</comment>
<dbReference type="AlphaFoldDB" id="A0A369CAM8"/>
<evidence type="ECO:0000256" key="3">
    <source>
        <dbReference type="ARBA" id="ARBA00023102"/>
    </source>
</evidence>
<protein>
    <submittedName>
        <fullName evidence="6">Phosphoribosylformimino-5-aminoimidazole carboxamide ribotide isomerase</fullName>
    </submittedName>
</protein>
<dbReference type="SUPFAM" id="SSF51366">
    <property type="entry name" value="Ribulose-phoshate binding barrel"/>
    <property type="match status" value="1"/>
</dbReference>
<sequence>MHGVVVHARRGERAAYRPLESPLCPGSSDPLAVVEALLRLHPFPALYVADLDAITGGAAQHGVLRSLRRRFPALALWVDAGFRTRAQLARFRDRGPGRAVLGSETLALPFPPAATGAAILSLDWRGGGFLGPRPLDRAPALWPPEVILMTLGRVGAGRGPDLDRLRRYRRLSPATRFYAAGGVRGPADLRRLAAAGAAGALVASALHDGRIGPATLRRFACAPLS</sequence>
<keyword evidence="2 5" id="KW-0028">Amino-acid biosynthesis</keyword>
<dbReference type="Proteomes" id="UP000252707">
    <property type="component" value="Unassembled WGS sequence"/>
</dbReference>
<evidence type="ECO:0000256" key="5">
    <source>
        <dbReference type="RuleBase" id="RU003657"/>
    </source>
</evidence>
<dbReference type="GO" id="GO:0016853">
    <property type="term" value="F:isomerase activity"/>
    <property type="evidence" value="ECO:0007669"/>
    <property type="project" value="UniProtKB-KW"/>
</dbReference>
<proteinExistence type="inferred from homology"/>
<evidence type="ECO:0000313" key="7">
    <source>
        <dbReference type="Proteomes" id="UP000252707"/>
    </source>
</evidence>
<keyword evidence="3 5" id="KW-0368">Histidine biosynthesis</keyword>
<evidence type="ECO:0000256" key="2">
    <source>
        <dbReference type="ARBA" id="ARBA00022605"/>
    </source>
</evidence>
<gene>
    <name evidence="6" type="ORF">DFQ59_10560</name>
</gene>
<dbReference type="Pfam" id="PF00977">
    <property type="entry name" value="His_biosynth"/>
    <property type="match status" value="1"/>
</dbReference>
<evidence type="ECO:0000256" key="4">
    <source>
        <dbReference type="ARBA" id="ARBA00029440"/>
    </source>
</evidence>
<keyword evidence="7" id="KW-1185">Reference proteome</keyword>
<comment type="similarity">
    <text evidence="1 5">Belongs to the HisA/HisF family.</text>
</comment>
<accession>A0A369CAM8</accession>
<dbReference type="InterPro" id="IPR011060">
    <property type="entry name" value="RibuloseP-bd_barrel"/>
</dbReference>
<evidence type="ECO:0000313" key="6">
    <source>
        <dbReference type="EMBL" id="RCX30228.1"/>
    </source>
</evidence>
<evidence type="ECO:0000256" key="1">
    <source>
        <dbReference type="ARBA" id="ARBA00009667"/>
    </source>
</evidence>
<organism evidence="6 7">
    <name type="scientific">Thioalbus denitrificans</name>
    <dbReference type="NCBI Taxonomy" id="547122"/>
    <lineage>
        <taxon>Bacteria</taxon>
        <taxon>Pseudomonadati</taxon>
        <taxon>Pseudomonadota</taxon>
        <taxon>Gammaproteobacteria</taxon>
        <taxon>Chromatiales</taxon>
        <taxon>Ectothiorhodospiraceae</taxon>
        <taxon>Thioalbus</taxon>
    </lineage>
</organism>
<dbReference type="InterPro" id="IPR013785">
    <property type="entry name" value="Aldolase_TIM"/>
</dbReference>
<keyword evidence="6" id="KW-0413">Isomerase</keyword>
<comment type="caution">
    <text evidence="6">The sequence shown here is derived from an EMBL/GenBank/DDBJ whole genome shotgun (WGS) entry which is preliminary data.</text>
</comment>